<evidence type="ECO:0008006" key="2">
    <source>
        <dbReference type="Google" id="ProtNLM"/>
    </source>
</evidence>
<comment type="caution">
    <text evidence="1">The sequence shown here is derived from an EMBL/GenBank/DDBJ whole genome shotgun (WGS) entry which is preliminary data.</text>
</comment>
<dbReference type="PROSITE" id="PS51257">
    <property type="entry name" value="PROKAR_LIPOPROTEIN"/>
    <property type="match status" value="1"/>
</dbReference>
<reference evidence="1" key="1">
    <citation type="submission" date="2019-08" db="EMBL/GenBank/DDBJ databases">
        <authorList>
            <person name="Kucharzyk K."/>
            <person name="Murdoch R.W."/>
            <person name="Higgins S."/>
            <person name="Loffler F."/>
        </authorList>
    </citation>
    <scope>NUCLEOTIDE SEQUENCE</scope>
</reference>
<dbReference type="AlphaFoldDB" id="A0A644WEK2"/>
<accession>A0A644WEK2</accession>
<organism evidence="1">
    <name type="scientific">bioreactor metagenome</name>
    <dbReference type="NCBI Taxonomy" id="1076179"/>
    <lineage>
        <taxon>unclassified sequences</taxon>
        <taxon>metagenomes</taxon>
        <taxon>ecological metagenomes</taxon>
    </lineage>
</organism>
<sequence length="146" mass="16976">MKHKTRMEKMKNKTNFKLIIIAMMIMAGLTSCEKYPDNPLISLHSRAERVANTWSIDNYKIDGADFTSLVTGYSETFTKSGGYSYNWSALEGTGTWAFQNNDEEILLTGIDNQQTRTLFILKLEEKQFWYYYMDGTKKHEFHMVGN</sequence>
<dbReference type="EMBL" id="VSSQ01000856">
    <property type="protein sequence ID" value="MPM02260.1"/>
    <property type="molecule type" value="Genomic_DNA"/>
</dbReference>
<evidence type="ECO:0000313" key="1">
    <source>
        <dbReference type="EMBL" id="MPM02260.1"/>
    </source>
</evidence>
<proteinExistence type="predicted"/>
<protein>
    <recommendedName>
        <fullName evidence="2">Lipocalin-like domain-containing protein</fullName>
    </recommendedName>
</protein>
<name>A0A644WEK2_9ZZZZ</name>
<gene>
    <name evidence="1" type="ORF">SDC9_48505</name>
</gene>